<evidence type="ECO:0000313" key="1">
    <source>
        <dbReference type="EMBL" id="KAG8364819.1"/>
    </source>
</evidence>
<organism evidence="1 2">
    <name type="scientific">Buddleja alternifolia</name>
    <dbReference type="NCBI Taxonomy" id="168488"/>
    <lineage>
        <taxon>Eukaryota</taxon>
        <taxon>Viridiplantae</taxon>
        <taxon>Streptophyta</taxon>
        <taxon>Embryophyta</taxon>
        <taxon>Tracheophyta</taxon>
        <taxon>Spermatophyta</taxon>
        <taxon>Magnoliopsida</taxon>
        <taxon>eudicotyledons</taxon>
        <taxon>Gunneridae</taxon>
        <taxon>Pentapetalae</taxon>
        <taxon>asterids</taxon>
        <taxon>lamiids</taxon>
        <taxon>Lamiales</taxon>
        <taxon>Scrophulariaceae</taxon>
        <taxon>Buddlejeae</taxon>
        <taxon>Buddleja</taxon>
    </lineage>
</organism>
<dbReference type="Proteomes" id="UP000826271">
    <property type="component" value="Unassembled WGS sequence"/>
</dbReference>
<dbReference type="PANTHER" id="PTHR35101:SF14">
    <property type="entry name" value="SULFOTRANSFERASE"/>
    <property type="match status" value="1"/>
</dbReference>
<dbReference type="AlphaFoldDB" id="A0AAV6WAV2"/>
<accession>A0AAV6WAV2</accession>
<reference evidence="1" key="1">
    <citation type="submission" date="2019-10" db="EMBL/GenBank/DDBJ databases">
        <authorList>
            <person name="Zhang R."/>
            <person name="Pan Y."/>
            <person name="Wang J."/>
            <person name="Ma R."/>
            <person name="Yu S."/>
        </authorList>
    </citation>
    <scope>NUCLEOTIDE SEQUENCE</scope>
    <source>
        <strain evidence="1">LA-IB0</strain>
        <tissue evidence="1">Leaf</tissue>
    </source>
</reference>
<sequence length="76" mass="8765">MDQHIELVQILMATITKLRFTTEVAPPKFISVTKRPLVKMLDTIYEEKAYSSTLSSSYSNKGLNGERYHRQVSPFE</sequence>
<dbReference type="PANTHER" id="PTHR35101">
    <property type="entry name" value="OS02G0162600 PROTEIN"/>
    <property type="match status" value="1"/>
</dbReference>
<keyword evidence="2" id="KW-1185">Reference proteome</keyword>
<gene>
    <name evidence="1" type="ORF">BUALT_Bualt18G0038300</name>
</gene>
<proteinExistence type="predicted"/>
<protein>
    <submittedName>
        <fullName evidence="1">Uncharacterized protein</fullName>
    </submittedName>
</protein>
<comment type="caution">
    <text evidence="1">The sequence shown here is derived from an EMBL/GenBank/DDBJ whole genome shotgun (WGS) entry which is preliminary data.</text>
</comment>
<dbReference type="EMBL" id="WHWC01000018">
    <property type="protein sequence ID" value="KAG8364819.1"/>
    <property type="molecule type" value="Genomic_DNA"/>
</dbReference>
<evidence type="ECO:0000313" key="2">
    <source>
        <dbReference type="Proteomes" id="UP000826271"/>
    </source>
</evidence>
<name>A0AAV6WAV2_9LAMI</name>